<protein>
    <submittedName>
        <fullName evidence="1">Uncharacterized protein</fullName>
    </submittedName>
</protein>
<dbReference type="AlphaFoldDB" id="A0A0F9GK90"/>
<dbReference type="EMBL" id="LAZR01028103">
    <property type="protein sequence ID" value="KKL63622.1"/>
    <property type="molecule type" value="Genomic_DNA"/>
</dbReference>
<comment type="caution">
    <text evidence="1">The sequence shown here is derived from an EMBL/GenBank/DDBJ whole genome shotgun (WGS) entry which is preliminary data.</text>
</comment>
<evidence type="ECO:0000313" key="1">
    <source>
        <dbReference type="EMBL" id="KKL63622.1"/>
    </source>
</evidence>
<reference evidence="1" key="1">
    <citation type="journal article" date="2015" name="Nature">
        <title>Complex archaea that bridge the gap between prokaryotes and eukaryotes.</title>
        <authorList>
            <person name="Spang A."/>
            <person name="Saw J.H."/>
            <person name="Jorgensen S.L."/>
            <person name="Zaremba-Niedzwiedzka K."/>
            <person name="Martijn J."/>
            <person name="Lind A.E."/>
            <person name="van Eijk R."/>
            <person name="Schleper C."/>
            <person name="Guy L."/>
            <person name="Ettema T.J."/>
        </authorList>
    </citation>
    <scope>NUCLEOTIDE SEQUENCE</scope>
</reference>
<gene>
    <name evidence="1" type="ORF">LCGC14_2173280</name>
</gene>
<organism evidence="1">
    <name type="scientific">marine sediment metagenome</name>
    <dbReference type="NCBI Taxonomy" id="412755"/>
    <lineage>
        <taxon>unclassified sequences</taxon>
        <taxon>metagenomes</taxon>
        <taxon>ecological metagenomes</taxon>
    </lineage>
</organism>
<name>A0A0F9GK90_9ZZZZ</name>
<proteinExistence type="predicted"/>
<accession>A0A0F9GK90</accession>
<sequence>MADAPVDYEADLNSVEGLPNVPVCPICTNLLASAEKGYKYRRLNPDTRWFYCADCETHVGYHRMKATWRIDPYDYTNNNKLRERIGLPPAGE</sequence>